<accession>A0ABR6EV50</accession>
<dbReference type="RefSeq" id="WP_182956248.1">
    <property type="nucleotide sequence ID" value="NZ_WNXC01000002.1"/>
</dbReference>
<gene>
    <name evidence="1" type="ORF">GM920_09530</name>
</gene>
<dbReference type="EMBL" id="WNXC01000002">
    <property type="protein sequence ID" value="MBB2149147.1"/>
    <property type="molecule type" value="Genomic_DNA"/>
</dbReference>
<reference evidence="1 2" key="1">
    <citation type="submission" date="2019-11" db="EMBL/GenBank/DDBJ databases">
        <title>Description of Pedobacter sp. LMG 31462T.</title>
        <authorList>
            <person name="Carlier A."/>
            <person name="Qi S."/>
            <person name="Vandamme P."/>
        </authorList>
    </citation>
    <scope>NUCLEOTIDE SEQUENCE [LARGE SCALE GENOMIC DNA]</scope>
    <source>
        <strain evidence="1 2">LMG 31462</strain>
    </source>
</reference>
<keyword evidence="2" id="KW-1185">Reference proteome</keyword>
<comment type="caution">
    <text evidence="1">The sequence shown here is derived from an EMBL/GenBank/DDBJ whole genome shotgun (WGS) entry which is preliminary data.</text>
</comment>
<sequence length="70" mass="8280">MKKRDLNKIRKNLPKHWKEELSVQSNRSTSLVEKVMLGIRKNVLIVQLSITLCTLSDEIKKELYQKLKED</sequence>
<protein>
    <recommendedName>
        <fullName evidence="3">XRE family transcriptional regulator</fullName>
    </recommendedName>
</protein>
<evidence type="ECO:0000313" key="2">
    <source>
        <dbReference type="Proteomes" id="UP000636110"/>
    </source>
</evidence>
<dbReference type="Proteomes" id="UP000636110">
    <property type="component" value="Unassembled WGS sequence"/>
</dbReference>
<evidence type="ECO:0000313" key="1">
    <source>
        <dbReference type="EMBL" id="MBB2149147.1"/>
    </source>
</evidence>
<name>A0ABR6EV50_9SPHI</name>
<evidence type="ECO:0008006" key="3">
    <source>
        <dbReference type="Google" id="ProtNLM"/>
    </source>
</evidence>
<organism evidence="1 2">
    <name type="scientific">Pedobacter gandavensis</name>
    <dbReference type="NCBI Taxonomy" id="2679963"/>
    <lineage>
        <taxon>Bacteria</taxon>
        <taxon>Pseudomonadati</taxon>
        <taxon>Bacteroidota</taxon>
        <taxon>Sphingobacteriia</taxon>
        <taxon>Sphingobacteriales</taxon>
        <taxon>Sphingobacteriaceae</taxon>
        <taxon>Pedobacter</taxon>
    </lineage>
</organism>
<proteinExistence type="predicted"/>